<dbReference type="AlphaFoldDB" id="A0A3L6G180"/>
<reference evidence="1" key="1">
    <citation type="journal article" date="2018" name="Nat. Genet.">
        <title>Extensive intraspecific gene order and gene structural variations between Mo17 and other maize genomes.</title>
        <authorList>
            <person name="Sun S."/>
            <person name="Zhou Y."/>
            <person name="Chen J."/>
            <person name="Shi J."/>
            <person name="Zhao H."/>
            <person name="Zhao H."/>
            <person name="Song W."/>
            <person name="Zhang M."/>
            <person name="Cui Y."/>
            <person name="Dong X."/>
            <person name="Liu H."/>
            <person name="Ma X."/>
            <person name="Jiao Y."/>
            <person name="Wang B."/>
            <person name="Wei X."/>
            <person name="Stein J.C."/>
            <person name="Glaubitz J.C."/>
            <person name="Lu F."/>
            <person name="Yu G."/>
            <person name="Liang C."/>
            <person name="Fengler K."/>
            <person name="Li B."/>
            <person name="Rafalski A."/>
            <person name="Schnable P.S."/>
            <person name="Ware D.H."/>
            <person name="Buckler E.S."/>
            <person name="Lai J."/>
        </authorList>
    </citation>
    <scope>NUCLEOTIDE SEQUENCE [LARGE SCALE GENOMIC DNA]</scope>
    <source>
        <tissue evidence="1">Seedling</tissue>
    </source>
</reference>
<sequence>MAPLNFIQPIIYNDYLLLNGEKNQSFDRI</sequence>
<dbReference type="Proteomes" id="UP000251960">
    <property type="component" value="Chromosome 2"/>
</dbReference>
<proteinExistence type="predicted"/>
<comment type="caution">
    <text evidence="1">The sequence shown here is derived from an EMBL/GenBank/DDBJ whole genome shotgun (WGS) entry which is preliminary data.</text>
</comment>
<protein>
    <submittedName>
        <fullName evidence="1">Uncharacterized protein</fullName>
    </submittedName>
</protein>
<accession>A0A3L6G180</accession>
<gene>
    <name evidence="1" type="ORF">Zm00014a_005735</name>
</gene>
<dbReference type="EMBL" id="NCVQ01000003">
    <property type="protein sequence ID" value="PWZ40875.1"/>
    <property type="molecule type" value="Genomic_DNA"/>
</dbReference>
<evidence type="ECO:0000313" key="1">
    <source>
        <dbReference type="EMBL" id="PWZ40875.1"/>
    </source>
</evidence>
<organism evidence="1">
    <name type="scientific">Zea mays</name>
    <name type="common">Maize</name>
    <dbReference type="NCBI Taxonomy" id="4577"/>
    <lineage>
        <taxon>Eukaryota</taxon>
        <taxon>Viridiplantae</taxon>
        <taxon>Streptophyta</taxon>
        <taxon>Embryophyta</taxon>
        <taxon>Tracheophyta</taxon>
        <taxon>Spermatophyta</taxon>
        <taxon>Magnoliopsida</taxon>
        <taxon>Liliopsida</taxon>
        <taxon>Poales</taxon>
        <taxon>Poaceae</taxon>
        <taxon>PACMAD clade</taxon>
        <taxon>Panicoideae</taxon>
        <taxon>Andropogonodae</taxon>
        <taxon>Andropogoneae</taxon>
        <taxon>Tripsacinae</taxon>
        <taxon>Zea</taxon>
    </lineage>
</organism>
<name>A0A3L6G180_MAIZE</name>